<dbReference type="Proteomes" id="UP000830729">
    <property type="component" value="Chromosome"/>
</dbReference>
<feature type="region of interest" description="Disordered" evidence="3">
    <location>
        <begin position="205"/>
        <end position="253"/>
    </location>
</feature>
<dbReference type="AlphaFoldDB" id="A0A8U0HPL1"/>
<dbReference type="SUPFAM" id="SSF51905">
    <property type="entry name" value="FAD/NAD(P)-binding domain"/>
    <property type="match status" value="1"/>
</dbReference>
<dbReference type="InterPro" id="IPR023753">
    <property type="entry name" value="FAD/NAD-binding_dom"/>
</dbReference>
<dbReference type="InterPro" id="IPR036188">
    <property type="entry name" value="FAD/NAD-bd_sf"/>
</dbReference>
<feature type="compositionally biased region" description="Acidic residues" evidence="3">
    <location>
        <begin position="234"/>
        <end position="243"/>
    </location>
</feature>
<sequence length="253" mass="27568">MPDNTYDVVVVGGGVAGRSAGIYTARNGLETLILDAGGSILRRNARLENYPGFPAGVDARLLLDAMADQAERAGCEFREAEVTRVSRADDGGTAASDDRFRIETGDGDEYRSRYVVAATKNATDYLDSLDALELVERGKTFVSTDERGRSSVEGLYAAGRLAGKPHQAIVAAGHGAEVGVTLLEDDDRPFYHDWVAPERYFTGRGRDVPPGCEEIGDDERERREAESLDAMGEYFDEPRDDEPEMHPSVADDE</sequence>
<feature type="domain" description="FAD/NAD(P)-binding" evidence="4">
    <location>
        <begin position="64"/>
        <end position="175"/>
    </location>
</feature>
<keyword evidence="1" id="KW-0285">Flavoprotein</keyword>
<dbReference type="InterPro" id="IPR050097">
    <property type="entry name" value="Ferredoxin-NADP_redctase_2"/>
</dbReference>
<evidence type="ECO:0000259" key="4">
    <source>
        <dbReference type="Pfam" id="PF07992"/>
    </source>
</evidence>
<dbReference type="EMBL" id="CP096659">
    <property type="protein sequence ID" value="UPV72817.1"/>
    <property type="molecule type" value="Genomic_DNA"/>
</dbReference>
<protein>
    <submittedName>
        <fullName evidence="5">FAD-dependent oxidoreductase</fullName>
    </submittedName>
</protein>
<accession>A0A8U0HPL1</accession>
<dbReference type="GO" id="GO:0016491">
    <property type="term" value="F:oxidoreductase activity"/>
    <property type="evidence" value="ECO:0007669"/>
    <property type="project" value="UniProtKB-KW"/>
</dbReference>
<keyword evidence="6" id="KW-1185">Reference proteome</keyword>
<dbReference type="KEGG" id="halx:M0R89_09670"/>
<evidence type="ECO:0000256" key="3">
    <source>
        <dbReference type="SAM" id="MobiDB-lite"/>
    </source>
</evidence>
<dbReference type="PRINTS" id="PR00469">
    <property type="entry name" value="PNDRDTASEII"/>
</dbReference>
<organism evidence="5 6">
    <name type="scientific">Halorussus limi</name>
    <dbReference type="NCBI Taxonomy" id="2938695"/>
    <lineage>
        <taxon>Archaea</taxon>
        <taxon>Methanobacteriati</taxon>
        <taxon>Methanobacteriota</taxon>
        <taxon>Stenosarchaea group</taxon>
        <taxon>Halobacteria</taxon>
        <taxon>Halobacteriales</taxon>
        <taxon>Haladaptataceae</taxon>
        <taxon>Halorussus</taxon>
    </lineage>
</organism>
<dbReference type="GeneID" id="72185467"/>
<keyword evidence="2" id="KW-0560">Oxidoreductase</keyword>
<evidence type="ECO:0000313" key="5">
    <source>
        <dbReference type="EMBL" id="UPV72817.1"/>
    </source>
</evidence>
<evidence type="ECO:0000313" key="6">
    <source>
        <dbReference type="Proteomes" id="UP000830729"/>
    </source>
</evidence>
<proteinExistence type="predicted"/>
<evidence type="ECO:0000256" key="1">
    <source>
        <dbReference type="ARBA" id="ARBA00022630"/>
    </source>
</evidence>
<dbReference type="PANTHER" id="PTHR48105">
    <property type="entry name" value="THIOREDOXIN REDUCTASE 1-RELATED-RELATED"/>
    <property type="match status" value="1"/>
</dbReference>
<evidence type="ECO:0000256" key="2">
    <source>
        <dbReference type="ARBA" id="ARBA00023002"/>
    </source>
</evidence>
<dbReference type="Gene3D" id="3.50.50.60">
    <property type="entry name" value="FAD/NAD(P)-binding domain"/>
    <property type="match status" value="1"/>
</dbReference>
<dbReference type="PRINTS" id="PR00368">
    <property type="entry name" value="FADPNR"/>
</dbReference>
<name>A0A8U0HPL1_9EURY</name>
<gene>
    <name evidence="5" type="ORF">M0R89_09670</name>
</gene>
<dbReference type="RefSeq" id="WP_248648876.1">
    <property type="nucleotide sequence ID" value="NZ_CP096659.1"/>
</dbReference>
<dbReference type="Pfam" id="PF07992">
    <property type="entry name" value="Pyr_redox_2"/>
    <property type="match status" value="1"/>
</dbReference>
<reference evidence="5 6" key="1">
    <citation type="submission" date="2022-04" db="EMBL/GenBank/DDBJ databases">
        <title>Diverse halophilic archaea isolated from saline environments.</title>
        <authorList>
            <person name="Cui H.-L."/>
        </authorList>
    </citation>
    <scope>NUCLEOTIDE SEQUENCE [LARGE SCALE GENOMIC DNA]</scope>
    <source>
        <strain evidence="5 6">XZYJT49</strain>
    </source>
</reference>